<dbReference type="Proteomes" id="UP001596514">
    <property type="component" value="Unassembled WGS sequence"/>
</dbReference>
<name>A0ABW2TA66_9ACTN</name>
<evidence type="ECO:0008006" key="3">
    <source>
        <dbReference type="Google" id="ProtNLM"/>
    </source>
</evidence>
<keyword evidence="2" id="KW-1185">Reference proteome</keyword>
<organism evidence="1 2">
    <name type="scientific">Streptosporangium amethystogenes subsp. fukuiense</name>
    <dbReference type="NCBI Taxonomy" id="698418"/>
    <lineage>
        <taxon>Bacteria</taxon>
        <taxon>Bacillati</taxon>
        <taxon>Actinomycetota</taxon>
        <taxon>Actinomycetes</taxon>
        <taxon>Streptosporangiales</taxon>
        <taxon>Streptosporangiaceae</taxon>
        <taxon>Streptosporangium</taxon>
    </lineage>
</organism>
<protein>
    <recommendedName>
        <fullName evidence="3">Glyoxalase</fullName>
    </recommendedName>
</protein>
<dbReference type="EMBL" id="JBHTEE010000001">
    <property type="protein sequence ID" value="MFC7605508.1"/>
    <property type="molecule type" value="Genomic_DNA"/>
</dbReference>
<reference evidence="2" key="1">
    <citation type="journal article" date="2019" name="Int. J. Syst. Evol. Microbiol.">
        <title>The Global Catalogue of Microorganisms (GCM) 10K type strain sequencing project: providing services to taxonomists for standard genome sequencing and annotation.</title>
        <authorList>
            <consortium name="The Broad Institute Genomics Platform"/>
            <consortium name="The Broad Institute Genome Sequencing Center for Infectious Disease"/>
            <person name="Wu L."/>
            <person name="Ma J."/>
        </authorList>
    </citation>
    <scope>NUCLEOTIDE SEQUENCE [LARGE SCALE GENOMIC DNA]</scope>
    <source>
        <strain evidence="2">JCM 10083</strain>
    </source>
</reference>
<dbReference type="RefSeq" id="WP_343969132.1">
    <property type="nucleotide sequence ID" value="NZ_BAAAGK010000072.1"/>
</dbReference>
<evidence type="ECO:0000313" key="2">
    <source>
        <dbReference type="Proteomes" id="UP001596514"/>
    </source>
</evidence>
<comment type="caution">
    <text evidence="1">The sequence shown here is derived from an EMBL/GenBank/DDBJ whole genome shotgun (WGS) entry which is preliminary data.</text>
</comment>
<sequence length="49" mass="5535">MRPTWRCLHHLLPARAEQLAGGERHYAAYLEDADGFEVELVAPGTSRQD</sequence>
<evidence type="ECO:0000313" key="1">
    <source>
        <dbReference type="EMBL" id="MFC7605508.1"/>
    </source>
</evidence>
<accession>A0ABW2TA66</accession>
<proteinExistence type="predicted"/>
<gene>
    <name evidence="1" type="ORF">ACFQVD_35940</name>
</gene>